<dbReference type="PANTHER" id="PTHR21497">
    <property type="entry name" value="UBIQUITIN LIGASE E3 ALPHA-RELATED"/>
    <property type="match status" value="1"/>
</dbReference>
<dbReference type="Gene3D" id="2.10.110.30">
    <property type="match status" value="1"/>
</dbReference>
<keyword evidence="5" id="KW-0833">Ubl conjugation pathway</keyword>
<dbReference type="GO" id="GO:0005737">
    <property type="term" value="C:cytoplasm"/>
    <property type="evidence" value="ECO:0007669"/>
    <property type="project" value="TreeGrafter"/>
</dbReference>
<dbReference type="GO" id="GO:0000151">
    <property type="term" value="C:ubiquitin ligase complex"/>
    <property type="evidence" value="ECO:0007669"/>
    <property type="project" value="TreeGrafter"/>
</dbReference>
<feature type="domain" description="UBR-type" evidence="6">
    <location>
        <begin position="74"/>
        <end position="146"/>
    </location>
</feature>
<evidence type="ECO:0000259" key="6">
    <source>
        <dbReference type="PROSITE" id="PS51157"/>
    </source>
</evidence>
<dbReference type="EC" id="2.3.2.27" evidence="5"/>
<name>A0A0C2J6Z1_THEKT</name>
<evidence type="ECO:0000256" key="4">
    <source>
        <dbReference type="PROSITE-ProRule" id="PRU00508"/>
    </source>
</evidence>
<dbReference type="InterPro" id="IPR039164">
    <property type="entry name" value="UBR1-like"/>
</dbReference>
<dbReference type="GO" id="GO:0016567">
    <property type="term" value="P:protein ubiquitination"/>
    <property type="evidence" value="ECO:0007669"/>
    <property type="project" value="UniProtKB-UniRule"/>
</dbReference>
<keyword evidence="2 5" id="KW-0863">Zinc-finger</keyword>
<dbReference type="AlphaFoldDB" id="A0A0C2J6Z1"/>
<dbReference type="Pfam" id="PF02207">
    <property type="entry name" value="zf-UBR"/>
    <property type="match status" value="1"/>
</dbReference>
<proteinExistence type="inferred from homology"/>
<sequence length="678" mass="77985">MTNEPTREEVNIRIDQIITRALLITSYQQKSDPLKNYDGFRLHELVIAPILRMLFEHVDYGTKDLFYSRVGGMGRCVRVLSGTEKVYTCNDCSPNIPKSLCEECFRRSKHVKHHFSESSVKYDVFCHCGDSEAYMNDSPCCEYQIPDNSRNMPPYFVERIKNIIRRLLYYLELLCGYEPSLDTHVEWLLMSDNLSKLTLVDNPSGFISSVLKKKDNINCNKWCVLIFRQLDECSANADSCVRFVNPPGTLADLLLDFKSHGYLCAKYKDTFDNCQTLKARIQLLIKDSLPGSALYCQIVKVYRLFFIKLSSNIIHFIHDTCLMKSELCDVMSEILFTETSLLEKILFNQTLWDEIRSFITCNIFLTALFSRKGERNLSEFYLNHFDRLYSGPLVKSDSKLLLYPLVNQLLSSKTQFRHLVEKGFLCKILDFLSCKLRSLGFSKGESISRVLKNIGPKAVDPIHGFCFNFSEILYLPGKSIESSGQVKSELQKTAMRLIQLCDDFDDMEPHLMKDTYQEGGISPYDVCTVHSMLADIFVPFVIMILKFDDISNMILSEFVRVFKQDLERQVANLSAQKAVEKLLTSSDIQKKPSSIFNLSTRLFFDILTECVVRSKLNDELKKAIFGDQMLLMWISRPAITSLSLKMYVEASFSLDPQSCVTSLTCLYHLPMADHYLFV</sequence>
<evidence type="ECO:0000256" key="2">
    <source>
        <dbReference type="ARBA" id="ARBA00022771"/>
    </source>
</evidence>
<evidence type="ECO:0000256" key="1">
    <source>
        <dbReference type="ARBA" id="ARBA00022723"/>
    </source>
</evidence>
<dbReference type="InterPro" id="IPR003126">
    <property type="entry name" value="Znf_UBR"/>
</dbReference>
<keyword evidence="5" id="KW-0808">Transferase</keyword>
<dbReference type="EMBL" id="JWZT01004066">
    <property type="protein sequence ID" value="KII64928.1"/>
    <property type="molecule type" value="Genomic_DNA"/>
</dbReference>
<dbReference type="PROSITE" id="PS51157">
    <property type="entry name" value="ZF_UBR"/>
    <property type="match status" value="1"/>
</dbReference>
<dbReference type="GO" id="GO:0061630">
    <property type="term" value="F:ubiquitin protein ligase activity"/>
    <property type="evidence" value="ECO:0007669"/>
    <property type="project" value="UniProtKB-UniRule"/>
</dbReference>
<keyword evidence="8" id="KW-1185">Reference proteome</keyword>
<comment type="function">
    <text evidence="5">Ubiquitin ligase protein which is a component of the N-end rule pathway. Recognizes and binds to proteins bearing specific N-terminal residues that are destabilizing according to the N-end rule, leading to their ubiquitination and subsequent degradation.</text>
</comment>
<dbReference type="GO" id="GO:0008270">
    <property type="term" value="F:zinc ion binding"/>
    <property type="evidence" value="ECO:0007669"/>
    <property type="project" value="UniProtKB-UniRule"/>
</dbReference>
<dbReference type="OrthoDB" id="26387at2759"/>
<dbReference type="Proteomes" id="UP000031668">
    <property type="component" value="Unassembled WGS sequence"/>
</dbReference>
<organism evidence="7 8">
    <name type="scientific">Thelohanellus kitauei</name>
    <name type="common">Myxosporean</name>
    <dbReference type="NCBI Taxonomy" id="669202"/>
    <lineage>
        <taxon>Eukaryota</taxon>
        <taxon>Metazoa</taxon>
        <taxon>Cnidaria</taxon>
        <taxon>Myxozoa</taxon>
        <taxon>Myxosporea</taxon>
        <taxon>Bivalvulida</taxon>
        <taxon>Platysporina</taxon>
        <taxon>Myxobolidae</taxon>
        <taxon>Thelohanellus</taxon>
    </lineage>
</organism>
<dbReference type="SMART" id="SM00396">
    <property type="entry name" value="ZnF_UBR1"/>
    <property type="match status" value="1"/>
</dbReference>
<dbReference type="CDD" id="cd19670">
    <property type="entry name" value="UBR-box_UBR1_2_3"/>
    <property type="match status" value="1"/>
</dbReference>
<evidence type="ECO:0000313" key="8">
    <source>
        <dbReference type="Proteomes" id="UP000031668"/>
    </source>
</evidence>
<accession>A0A0C2J6Z1</accession>
<comment type="pathway">
    <text evidence="5">Protein modification; protein ubiquitination.</text>
</comment>
<evidence type="ECO:0000313" key="7">
    <source>
        <dbReference type="EMBL" id="KII64928.1"/>
    </source>
</evidence>
<protein>
    <recommendedName>
        <fullName evidence="5">E3 ubiquitin-protein ligase</fullName>
        <ecNumber evidence="5">2.3.2.27</ecNumber>
    </recommendedName>
</protein>
<reference evidence="7 8" key="1">
    <citation type="journal article" date="2014" name="Genome Biol. Evol.">
        <title>The genome of the myxosporean Thelohanellus kitauei shows adaptations to nutrient acquisition within its fish host.</title>
        <authorList>
            <person name="Yang Y."/>
            <person name="Xiong J."/>
            <person name="Zhou Z."/>
            <person name="Huo F."/>
            <person name="Miao W."/>
            <person name="Ran C."/>
            <person name="Liu Y."/>
            <person name="Zhang J."/>
            <person name="Feng J."/>
            <person name="Wang M."/>
            <person name="Wang M."/>
            <person name="Wang L."/>
            <person name="Yao B."/>
        </authorList>
    </citation>
    <scope>NUCLEOTIDE SEQUENCE [LARGE SCALE GENOMIC DNA]</scope>
    <source>
        <strain evidence="7">Wuqing</strain>
    </source>
</reference>
<gene>
    <name evidence="7" type="ORF">RF11_06140</name>
</gene>
<dbReference type="UniPathway" id="UPA00143"/>
<dbReference type="GO" id="GO:0071596">
    <property type="term" value="P:ubiquitin-dependent protein catabolic process via the N-end rule pathway"/>
    <property type="evidence" value="ECO:0007669"/>
    <property type="project" value="UniProtKB-UniRule"/>
</dbReference>
<dbReference type="PANTHER" id="PTHR21497:SF24">
    <property type="entry name" value="E3 UBIQUITIN-PROTEIN LIGASE UBR1"/>
    <property type="match status" value="1"/>
</dbReference>
<comment type="similarity">
    <text evidence="5">Belongs to the E3 ubiquitin-protein ligase UBR1-like family.</text>
</comment>
<feature type="zinc finger region" description="UBR-type" evidence="4">
    <location>
        <begin position="74"/>
        <end position="146"/>
    </location>
</feature>
<evidence type="ECO:0000256" key="5">
    <source>
        <dbReference type="RuleBase" id="RU366018"/>
    </source>
</evidence>
<keyword evidence="1 5" id="KW-0479">Metal-binding</keyword>
<evidence type="ECO:0000256" key="3">
    <source>
        <dbReference type="ARBA" id="ARBA00022833"/>
    </source>
</evidence>
<comment type="caution">
    <text evidence="7">The sequence shown here is derived from an EMBL/GenBank/DDBJ whole genome shotgun (WGS) entry which is preliminary data.</text>
</comment>
<keyword evidence="3 5" id="KW-0862">Zinc</keyword>
<comment type="catalytic activity">
    <reaction evidence="5">
        <text>S-ubiquitinyl-[E2 ubiquitin-conjugating enzyme]-L-cysteine + [acceptor protein]-L-lysine = [E2 ubiquitin-conjugating enzyme]-L-cysteine + N(6)-ubiquitinyl-[acceptor protein]-L-lysine.</text>
        <dbReference type="EC" id="2.3.2.27"/>
    </reaction>
</comment>